<name>A0A1A9ZAF6_GLOPL</name>
<dbReference type="AlphaFoldDB" id="A0A1A9ZAF6"/>
<reference evidence="3" key="1">
    <citation type="submission" date="2014-03" db="EMBL/GenBank/DDBJ databases">
        <authorList>
            <person name="Aksoy S."/>
            <person name="Warren W."/>
            <person name="Wilson R.K."/>
        </authorList>
    </citation>
    <scope>NUCLEOTIDE SEQUENCE [LARGE SCALE GENOMIC DNA]</scope>
    <source>
        <strain evidence="3">IAEA</strain>
    </source>
</reference>
<dbReference type="Proteomes" id="UP000092445">
    <property type="component" value="Unassembled WGS sequence"/>
</dbReference>
<keyword evidence="1" id="KW-1133">Transmembrane helix</keyword>
<reference evidence="2" key="2">
    <citation type="submission" date="2020-05" db="UniProtKB">
        <authorList>
            <consortium name="EnsemblMetazoa"/>
        </authorList>
    </citation>
    <scope>IDENTIFICATION</scope>
    <source>
        <strain evidence="2">IAEA</strain>
    </source>
</reference>
<keyword evidence="1" id="KW-0472">Membrane</keyword>
<dbReference type="VEuPathDB" id="VectorBase:GPAI008589"/>
<feature type="transmembrane region" description="Helical" evidence="1">
    <location>
        <begin position="42"/>
        <end position="64"/>
    </location>
</feature>
<organism evidence="2 3">
    <name type="scientific">Glossina pallidipes</name>
    <name type="common">Tsetse fly</name>
    <dbReference type="NCBI Taxonomy" id="7398"/>
    <lineage>
        <taxon>Eukaryota</taxon>
        <taxon>Metazoa</taxon>
        <taxon>Ecdysozoa</taxon>
        <taxon>Arthropoda</taxon>
        <taxon>Hexapoda</taxon>
        <taxon>Insecta</taxon>
        <taxon>Pterygota</taxon>
        <taxon>Neoptera</taxon>
        <taxon>Endopterygota</taxon>
        <taxon>Diptera</taxon>
        <taxon>Brachycera</taxon>
        <taxon>Muscomorpha</taxon>
        <taxon>Hippoboscoidea</taxon>
        <taxon>Glossinidae</taxon>
        <taxon>Glossina</taxon>
    </lineage>
</organism>
<keyword evidence="1" id="KW-0812">Transmembrane</keyword>
<dbReference type="EnsemblMetazoa" id="GPAI008589-RA">
    <property type="protein sequence ID" value="GPAI008589-PA"/>
    <property type="gene ID" value="GPAI008589"/>
</dbReference>
<accession>A0A1A9ZAF6</accession>
<evidence type="ECO:0000256" key="1">
    <source>
        <dbReference type="SAM" id="Phobius"/>
    </source>
</evidence>
<evidence type="ECO:0000313" key="3">
    <source>
        <dbReference type="Proteomes" id="UP000092445"/>
    </source>
</evidence>
<sequence>MKTLLEQAAVETSVKSVVPLEEGEAPQGSQGNSFTRFSGCTVVIVVVIVVSCLFYSWLLLQVLLNFI</sequence>
<proteinExistence type="predicted"/>
<keyword evidence="3" id="KW-1185">Reference proteome</keyword>
<protein>
    <submittedName>
        <fullName evidence="2">Uncharacterized protein</fullName>
    </submittedName>
</protein>
<evidence type="ECO:0000313" key="2">
    <source>
        <dbReference type="EnsemblMetazoa" id="GPAI008589-PA"/>
    </source>
</evidence>